<evidence type="ECO:0000256" key="1">
    <source>
        <dbReference type="SAM" id="MobiDB-lite"/>
    </source>
</evidence>
<feature type="compositionally biased region" description="Basic residues" evidence="1">
    <location>
        <begin position="78"/>
        <end position="92"/>
    </location>
</feature>
<dbReference type="AlphaFoldDB" id="A0A7W4VIE7"/>
<name>A0A7W4VIE7_9HYPH</name>
<comment type="caution">
    <text evidence="2">The sequence shown here is derived from an EMBL/GenBank/DDBJ whole genome shotgun (WGS) entry which is preliminary data.</text>
</comment>
<evidence type="ECO:0000313" key="2">
    <source>
        <dbReference type="EMBL" id="MBB3017117.1"/>
    </source>
</evidence>
<evidence type="ECO:0000313" key="3">
    <source>
        <dbReference type="Proteomes" id="UP000532010"/>
    </source>
</evidence>
<protein>
    <submittedName>
        <fullName evidence="2">Uncharacterized protein</fullName>
    </submittedName>
</protein>
<organism evidence="2 3">
    <name type="scientific">Microvirga lupini</name>
    <dbReference type="NCBI Taxonomy" id="420324"/>
    <lineage>
        <taxon>Bacteria</taxon>
        <taxon>Pseudomonadati</taxon>
        <taxon>Pseudomonadota</taxon>
        <taxon>Alphaproteobacteria</taxon>
        <taxon>Hyphomicrobiales</taxon>
        <taxon>Methylobacteriaceae</taxon>
        <taxon>Microvirga</taxon>
    </lineage>
</organism>
<sequence length="104" mass="11719">MPRVVPKSPDDPFDGLLLPMNAWKVIDEARITSLEQLKALAPVINDFPGIDPEIAKVIHDRLERLAAKRTIRVRLVFPKRPHRKPGRVKPQGKSRSPTQTSGQL</sequence>
<keyword evidence="3" id="KW-1185">Reference proteome</keyword>
<dbReference type="EMBL" id="JACHWB010000001">
    <property type="protein sequence ID" value="MBB3017117.1"/>
    <property type="molecule type" value="Genomic_DNA"/>
</dbReference>
<feature type="compositionally biased region" description="Polar residues" evidence="1">
    <location>
        <begin position="93"/>
        <end position="104"/>
    </location>
</feature>
<proteinExistence type="predicted"/>
<accession>A0A7W4VIE7</accession>
<feature type="region of interest" description="Disordered" evidence="1">
    <location>
        <begin position="78"/>
        <end position="104"/>
    </location>
</feature>
<gene>
    <name evidence="2" type="ORF">FHR70_000157</name>
</gene>
<dbReference type="Proteomes" id="UP000532010">
    <property type="component" value="Unassembled WGS sequence"/>
</dbReference>
<reference evidence="2 3" key="1">
    <citation type="submission" date="2020-08" db="EMBL/GenBank/DDBJ databases">
        <title>The Agave Microbiome: Exploring the role of microbial communities in plant adaptations to desert environments.</title>
        <authorList>
            <person name="Partida-Martinez L.P."/>
        </authorList>
    </citation>
    <scope>NUCLEOTIDE SEQUENCE [LARGE SCALE GENOMIC DNA]</scope>
    <source>
        <strain evidence="2 3">AT3.9</strain>
    </source>
</reference>